<comment type="caution">
    <text evidence="2">The sequence shown here is derived from an EMBL/GenBank/DDBJ whole genome shotgun (WGS) entry which is preliminary data.</text>
</comment>
<sequence length="130" mass="14677">MLKQLFKRFRHTGELSRDIDHPHLQQMAEQLDGGSYLDLLLDEVRPRVRARLELYPQSDPVLEIAAAALMAMFPTRFEALEGPLSDGSTPRHTPPPPAGDDPSAHSRRRAACAPGSRGRFDRERRRVRGL</sequence>
<feature type="region of interest" description="Disordered" evidence="1">
    <location>
        <begin position="80"/>
        <end position="130"/>
    </location>
</feature>
<evidence type="ECO:0000313" key="2">
    <source>
        <dbReference type="EMBL" id="RVU47866.1"/>
    </source>
</evidence>
<dbReference type="Proteomes" id="UP000282926">
    <property type="component" value="Unassembled WGS sequence"/>
</dbReference>
<reference evidence="2 3" key="1">
    <citation type="submission" date="2019-01" db="EMBL/GenBank/DDBJ databases">
        <title>Lujinxingia litoralis gen. nov., sp. nov. and Lujinxingia sediminis gen. nov., sp. nov., new members in the order Bradymonadales, isolated from coastal sediment.</title>
        <authorList>
            <person name="Li C.-M."/>
        </authorList>
    </citation>
    <scope>NUCLEOTIDE SEQUENCE [LARGE SCALE GENOMIC DNA]</scope>
    <source>
        <strain evidence="2 3">SEH01</strain>
    </source>
</reference>
<proteinExistence type="predicted"/>
<name>A0ABY0CVM1_9DELT</name>
<evidence type="ECO:0000256" key="1">
    <source>
        <dbReference type="SAM" id="MobiDB-lite"/>
    </source>
</evidence>
<protein>
    <submittedName>
        <fullName evidence="2">Uncharacterized protein</fullName>
    </submittedName>
</protein>
<evidence type="ECO:0000313" key="3">
    <source>
        <dbReference type="Proteomes" id="UP000282926"/>
    </source>
</evidence>
<dbReference type="EMBL" id="SADD01000001">
    <property type="protein sequence ID" value="RVU47866.1"/>
    <property type="molecule type" value="Genomic_DNA"/>
</dbReference>
<keyword evidence="3" id="KW-1185">Reference proteome</keyword>
<organism evidence="2 3">
    <name type="scientific">Lujinxingia sediminis</name>
    <dbReference type="NCBI Taxonomy" id="2480984"/>
    <lineage>
        <taxon>Bacteria</taxon>
        <taxon>Deltaproteobacteria</taxon>
        <taxon>Bradymonadales</taxon>
        <taxon>Lujinxingiaceae</taxon>
        <taxon>Lujinxingia</taxon>
    </lineage>
</organism>
<accession>A0ABY0CVM1</accession>
<gene>
    <name evidence="2" type="ORF">EA187_00065</name>
</gene>
<dbReference type="RefSeq" id="WP_127778763.1">
    <property type="nucleotide sequence ID" value="NZ_SADD01000001.1"/>
</dbReference>